<feature type="compositionally biased region" description="Polar residues" evidence="5">
    <location>
        <begin position="779"/>
        <end position="791"/>
    </location>
</feature>
<feature type="region of interest" description="Disordered" evidence="5">
    <location>
        <begin position="597"/>
        <end position="621"/>
    </location>
</feature>
<reference evidence="8" key="1">
    <citation type="journal article" date="2012" name="PLoS Negl. Trop. Dis.">
        <title>A systematically improved high quality genome and transcriptome of the human blood fluke Schistosoma mansoni.</title>
        <authorList>
            <person name="Protasio A.V."/>
            <person name="Tsai I.J."/>
            <person name="Babbage A."/>
            <person name="Nichol S."/>
            <person name="Hunt M."/>
            <person name="Aslett M.A."/>
            <person name="De Silva N."/>
            <person name="Velarde G.S."/>
            <person name="Anderson T.J."/>
            <person name="Clark R.C."/>
            <person name="Davidson C."/>
            <person name="Dillon G.P."/>
            <person name="Holroyd N.E."/>
            <person name="LoVerde P.T."/>
            <person name="Lloyd C."/>
            <person name="McQuillan J."/>
            <person name="Oliveira G."/>
            <person name="Otto T.D."/>
            <person name="Parker-Manuel S.J."/>
            <person name="Quail M.A."/>
            <person name="Wilson R.A."/>
            <person name="Zerlotini A."/>
            <person name="Dunne D.W."/>
            <person name="Berriman M."/>
        </authorList>
    </citation>
    <scope>NUCLEOTIDE SEQUENCE [LARGE SCALE GENOMIC DNA]</scope>
    <source>
        <strain evidence="8">Puerto Rican</strain>
    </source>
</reference>
<dbReference type="PANTHER" id="PTHR13793:SF160">
    <property type="entry name" value="PHD FINGER PROTEIN RHINOCEROS"/>
    <property type="match status" value="1"/>
</dbReference>
<feature type="region of interest" description="Disordered" evidence="5">
    <location>
        <begin position="764"/>
        <end position="791"/>
    </location>
</feature>
<protein>
    <submittedName>
        <fullName evidence="9">Protein Jade-1</fullName>
    </submittedName>
</protein>
<feature type="domain" description="PHD-type" evidence="6">
    <location>
        <begin position="192"/>
        <end position="242"/>
    </location>
</feature>
<sequence>MGSCDEVRRILRHWEPSFPDCDESAPAEVFDRHPLSAMMISADSECGRKDNLVLILNSWKSEWYREGVQVPVKDASNQPRPVYKKLDVSCPKRRCPRFIMPEKLRVESTDGNFNETTHMLVKKRKNAPYYNVDDLDYSWIATVNEERECLGQVLVEDWMLEKVISALEYLTYVKMREKIKEIDVQSLEFDENARCDICLSFEGEDGNELVFCDGCFLCVHQACYGILQIPEGSWMCRQCEAGVKSTTPCSLCPNTGGAMKLSDDGQRWCHVSCALWVPEVGFGDVEMMEPIIKLDNIPQARRNLLCSICRSRYGAPVQCSSVKCKTAFHVTCAFQSNLVMRQELVDKDVRLIGLCWKHSRKEQQSATHHSSASCDSNSFRSPNSPIKVHDANQNFGSGMQPVALTRKQRLLELECNFHNLVQESHLNIWLDNDSMKMHLGNSAFLNEGEHRHVPNDIRAAIFVYWRLKRRANFNQPLVNPAPLTWKESADQVAATTKEELARVERANSDMKAFESFKRIRFGLDRARLMADMVLQRERRKLALFKRMWRISEIQLSALEKQNSLISSELLRTAHIGESVYDNWELFLAYNNPSRQRVDQGKNMSHISESNNESKSSPVYTVNENNSSFSQTSMPNATIKVNESIDSFNISAIPKECLIVSDTIKQRLRSALTLVAENCNMWRADKHVESPNHKRKTNNHYIKSHKSLSLNRFERSPSRSHCSSPLTSSTKINKPSENDMPIVQVKLSPISDKASFNCVKNVNSSNNNECTPTRKRKHLNSSNSVFEQSPPSHSIPVLTKLAMITLSPGAAKFL</sequence>
<dbReference type="SUPFAM" id="SSF57903">
    <property type="entry name" value="FYVE/PHD zinc finger"/>
    <property type="match status" value="1"/>
</dbReference>
<evidence type="ECO:0000256" key="3">
    <source>
        <dbReference type="ARBA" id="ARBA00022833"/>
    </source>
</evidence>
<feature type="domain" description="PHD-type" evidence="7">
    <location>
        <begin position="246"/>
        <end position="359"/>
    </location>
</feature>
<dbReference type="InterPro" id="IPR001965">
    <property type="entry name" value="Znf_PHD"/>
</dbReference>
<reference evidence="9" key="2">
    <citation type="submission" date="2018-12" db="UniProtKB">
        <authorList>
            <consortium name="WormBaseParasite"/>
        </authorList>
    </citation>
    <scope>IDENTIFICATION</scope>
    <source>
        <strain evidence="9">Puerto Rican</strain>
    </source>
</reference>
<dbReference type="PROSITE" id="PS50016">
    <property type="entry name" value="ZF_PHD_2"/>
    <property type="match status" value="1"/>
</dbReference>
<dbReference type="InterPro" id="IPR050701">
    <property type="entry name" value="Histone_Mod_Regulator"/>
</dbReference>
<keyword evidence="8" id="KW-1185">Reference proteome</keyword>
<evidence type="ECO:0000313" key="8">
    <source>
        <dbReference type="Proteomes" id="UP000008854"/>
    </source>
</evidence>
<dbReference type="Pfam" id="PF13832">
    <property type="entry name" value="zf-HC5HC2H_2"/>
    <property type="match status" value="1"/>
</dbReference>
<evidence type="ECO:0000256" key="2">
    <source>
        <dbReference type="ARBA" id="ARBA00022771"/>
    </source>
</evidence>
<keyword evidence="2 4" id="KW-0863">Zinc-finger</keyword>
<dbReference type="InterPro" id="IPR013083">
    <property type="entry name" value="Znf_RING/FYVE/PHD"/>
</dbReference>
<dbReference type="InterPro" id="IPR019787">
    <property type="entry name" value="Znf_PHD-finger"/>
</dbReference>
<dbReference type="InterPro" id="IPR034732">
    <property type="entry name" value="EPHD"/>
</dbReference>
<feature type="region of interest" description="Disordered" evidence="5">
    <location>
        <begin position="709"/>
        <end position="738"/>
    </location>
</feature>
<dbReference type="PROSITE" id="PS01359">
    <property type="entry name" value="ZF_PHD_1"/>
    <property type="match status" value="1"/>
</dbReference>
<dbReference type="AlphaFoldDB" id="A0A3Q0KMX3"/>
<accession>A0A3Q0KMX3</accession>
<feature type="compositionally biased region" description="Polar residues" evidence="5">
    <location>
        <begin position="601"/>
        <end position="621"/>
    </location>
</feature>
<dbReference type="Pfam" id="PF13831">
    <property type="entry name" value="PHD_2"/>
    <property type="match status" value="1"/>
</dbReference>
<dbReference type="GO" id="GO:0006357">
    <property type="term" value="P:regulation of transcription by RNA polymerase II"/>
    <property type="evidence" value="ECO:0007669"/>
    <property type="project" value="TreeGrafter"/>
</dbReference>
<keyword evidence="1" id="KW-0479">Metal-binding</keyword>
<proteinExistence type="predicted"/>
<dbReference type="InParanoid" id="A0A3Q0KMX3"/>
<evidence type="ECO:0000259" key="6">
    <source>
        <dbReference type="PROSITE" id="PS50016"/>
    </source>
</evidence>
<organism evidence="8 9">
    <name type="scientific">Schistosoma mansoni</name>
    <name type="common">Blood fluke</name>
    <dbReference type="NCBI Taxonomy" id="6183"/>
    <lineage>
        <taxon>Eukaryota</taxon>
        <taxon>Metazoa</taxon>
        <taxon>Spiralia</taxon>
        <taxon>Lophotrochozoa</taxon>
        <taxon>Platyhelminthes</taxon>
        <taxon>Trematoda</taxon>
        <taxon>Digenea</taxon>
        <taxon>Strigeidida</taxon>
        <taxon>Schistosomatoidea</taxon>
        <taxon>Schistosomatidae</taxon>
        <taxon>Schistosoma</taxon>
    </lineage>
</organism>
<evidence type="ECO:0000256" key="5">
    <source>
        <dbReference type="SAM" id="MobiDB-lite"/>
    </source>
</evidence>
<dbReference type="ExpressionAtlas" id="A0A3Q0KMX3">
    <property type="expression patterns" value="differential"/>
</dbReference>
<evidence type="ECO:0000256" key="4">
    <source>
        <dbReference type="PROSITE-ProRule" id="PRU00146"/>
    </source>
</evidence>
<name>A0A3Q0KMX3_SCHMA</name>
<dbReference type="CDD" id="cd15492">
    <property type="entry name" value="PHD_BRPF_JADE_like"/>
    <property type="match status" value="1"/>
</dbReference>
<evidence type="ECO:0000256" key="1">
    <source>
        <dbReference type="ARBA" id="ARBA00022723"/>
    </source>
</evidence>
<dbReference type="SMART" id="SM00249">
    <property type="entry name" value="PHD"/>
    <property type="match status" value="2"/>
</dbReference>
<evidence type="ECO:0000313" key="9">
    <source>
        <dbReference type="WBParaSite" id="Smp_137970.1"/>
    </source>
</evidence>
<feature type="compositionally biased region" description="Polar residues" evidence="5">
    <location>
        <begin position="366"/>
        <end position="384"/>
    </location>
</feature>
<dbReference type="InterPro" id="IPR011011">
    <property type="entry name" value="Znf_FYVE_PHD"/>
</dbReference>
<dbReference type="Proteomes" id="UP000008854">
    <property type="component" value="Unassembled WGS sequence"/>
</dbReference>
<dbReference type="WBParaSite" id="Smp_137970.1">
    <property type="protein sequence ID" value="Smp_137970.1"/>
    <property type="gene ID" value="Smp_137970"/>
</dbReference>
<dbReference type="PROSITE" id="PS51805">
    <property type="entry name" value="EPHD"/>
    <property type="match status" value="1"/>
</dbReference>
<dbReference type="Gene3D" id="3.30.40.10">
    <property type="entry name" value="Zinc/RING finger domain, C3HC4 (zinc finger)"/>
    <property type="match status" value="2"/>
</dbReference>
<dbReference type="InterPro" id="IPR019786">
    <property type="entry name" value="Zinc_finger_PHD-type_CS"/>
</dbReference>
<dbReference type="STRING" id="6183.A0A3Q0KMX3"/>
<feature type="region of interest" description="Disordered" evidence="5">
    <location>
        <begin position="366"/>
        <end position="394"/>
    </location>
</feature>
<keyword evidence="3" id="KW-0862">Zinc</keyword>
<feature type="compositionally biased region" description="Polar residues" evidence="5">
    <location>
        <begin position="718"/>
        <end position="734"/>
    </location>
</feature>
<evidence type="ECO:0000259" key="7">
    <source>
        <dbReference type="PROSITE" id="PS51805"/>
    </source>
</evidence>
<dbReference type="GO" id="GO:0008270">
    <property type="term" value="F:zinc ion binding"/>
    <property type="evidence" value="ECO:0007669"/>
    <property type="project" value="UniProtKB-KW"/>
</dbReference>
<dbReference type="PANTHER" id="PTHR13793">
    <property type="entry name" value="PHD FINGER PROTEINS"/>
    <property type="match status" value="1"/>
</dbReference>